<organism evidence="1">
    <name type="scientific">Singulisphaera sp. Ch08</name>
    <dbReference type="NCBI Taxonomy" id="3120278"/>
    <lineage>
        <taxon>Bacteria</taxon>
        <taxon>Pseudomonadati</taxon>
        <taxon>Planctomycetota</taxon>
        <taxon>Planctomycetia</taxon>
        <taxon>Isosphaerales</taxon>
        <taxon>Isosphaeraceae</taxon>
        <taxon>Singulisphaera</taxon>
    </lineage>
</organism>
<protein>
    <submittedName>
        <fullName evidence="1">Uncharacterized protein</fullName>
    </submittedName>
</protein>
<name>A0AAU7CIG2_9BACT</name>
<gene>
    <name evidence="1" type="ORF">V5E97_03255</name>
</gene>
<evidence type="ECO:0000313" key="1">
    <source>
        <dbReference type="EMBL" id="XBH05050.1"/>
    </source>
</evidence>
<sequence>MNGKVLTLVVAITAVAGCSLNRTDLGRDTFLARIGGGGQIIEPKRCNLRVAILSRPLREEAINGALWSVVDEQSIAPELRRALEVNGLRMGLITGELPHEVDSILNAKAPHKVEPSQFEFPDGDHAMIDMVDTTPEVSLLLNREGRAFGKPYQDASGWFRVTANHDGATGVALRFVPEIHHGPIQRAFTALPNAGSYSPQQFMQKDGQQEESLRELATTLTLQPGQIAVVGCLPEASRSLGSFMFTQPEANSDRLLQRVLLVWASREGVNQPVSSSLPSLVPVDPPKS</sequence>
<dbReference type="PROSITE" id="PS51257">
    <property type="entry name" value="PROKAR_LIPOPROTEIN"/>
    <property type="match status" value="1"/>
</dbReference>
<accession>A0AAU7CIG2</accession>
<reference evidence="1" key="1">
    <citation type="submission" date="2024-05" db="EMBL/GenBank/DDBJ databases">
        <title>Planctomycetes of the genus Singulisphaera possess chitinolytic capabilities.</title>
        <authorList>
            <person name="Ivanova A."/>
        </authorList>
    </citation>
    <scope>NUCLEOTIDE SEQUENCE</scope>
    <source>
        <strain evidence="1">Ch08T</strain>
    </source>
</reference>
<dbReference type="AlphaFoldDB" id="A0AAU7CIG2"/>
<dbReference type="RefSeq" id="WP_406697844.1">
    <property type="nucleotide sequence ID" value="NZ_CP155447.1"/>
</dbReference>
<dbReference type="EMBL" id="CP155447">
    <property type="protein sequence ID" value="XBH05050.1"/>
    <property type="molecule type" value="Genomic_DNA"/>
</dbReference>
<proteinExistence type="predicted"/>